<dbReference type="Proteomes" id="UP001596203">
    <property type="component" value="Unassembled WGS sequence"/>
</dbReference>
<dbReference type="RefSeq" id="WP_377430639.1">
    <property type="nucleotide sequence ID" value="NZ_JBHSPR010000053.1"/>
</dbReference>
<reference evidence="2" key="1">
    <citation type="journal article" date="2019" name="Int. J. Syst. Evol. Microbiol.">
        <title>The Global Catalogue of Microorganisms (GCM) 10K type strain sequencing project: providing services to taxonomists for standard genome sequencing and annotation.</title>
        <authorList>
            <consortium name="The Broad Institute Genomics Platform"/>
            <consortium name="The Broad Institute Genome Sequencing Center for Infectious Disease"/>
            <person name="Wu L."/>
            <person name="Ma J."/>
        </authorList>
    </citation>
    <scope>NUCLEOTIDE SEQUENCE [LARGE SCALE GENOMIC DNA]</scope>
    <source>
        <strain evidence="2">ZS-35-S2</strain>
    </source>
</reference>
<sequence length="57" mass="6095">MVGFFFAVVGCTLFGFCAGLFAFKVKTRWCTACGNTLGCLACNSGSRVRAAKHRAQL</sequence>
<accession>A0ABW1KJB0</accession>
<comment type="caution">
    <text evidence="1">The sequence shown here is derived from an EMBL/GenBank/DDBJ whole genome shotgun (WGS) entry which is preliminary data.</text>
</comment>
<dbReference type="EMBL" id="JBHSPR010000053">
    <property type="protein sequence ID" value="MFC6021869.1"/>
    <property type="molecule type" value="Genomic_DNA"/>
</dbReference>
<keyword evidence="2" id="KW-1185">Reference proteome</keyword>
<evidence type="ECO:0000313" key="1">
    <source>
        <dbReference type="EMBL" id="MFC6021869.1"/>
    </source>
</evidence>
<evidence type="ECO:0000313" key="2">
    <source>
        <dbReference type="Proteomes" id="UP001596203"/>
    </source>
</evidence>
<evidence type="ECO:0008006" key="3">
    <source>
        <dbReference type="Google" id="ProtNLM"/>
    </source>
</evidence>
<protein>
    <recommendedName>
        <fullName evidence="3">FeoB-associated Cys-rich membrane protein</fullName>
    </recommendedName>
</protein>
<gene>
    <name evidence="1" type="ORF">ACFP2T_37620</name>
</gene>
<proteinExistence type="predicted"/>
<organism evidence="1 2">
    <name type="scientific">Plantactinospora solaniradicis</name>
    <dbReference type="NCBI Taxonomy" id="1723736"/>
    <lineage>
        <taxon>Bacteria</taxon>
        <taxon>Bacillati</taxon>
        <taxon>Actinomycetota</taxon>
        <taxon>Actinomycetes</taxon>
        <taxon>Micromonosporales</taxon>
        <taxon>Micromonosporaceae</taxon>
        <taxon>Plantactinospora</taxon>
    </lineage>
</organism>
<name>A0ABW1KJB0_9ACTN</name>